<dbReference type="SUPFAM" id="SSF51182">
    <property type="entry name" value="RmlC-like cupins"/>
    <property type="match status" value="1"/>
</dbReference>
<proteinExistence type="inferred from homology"/>
<evidence type="ECO:0000256" key="3">
    <source>
        <dbReference type="RuleBase" id="RU003457"/>
    </source>
</evidence>
<feature type="binding site" evidence="2">
    <location>
        <position position="61"/>
    </location>
    <ligand>
        <name>Fe cation</name>
        <dbReference type="ChEBI" id="CHEBI:24875"/>
    </ligand>
</feature>
<dbReference type="EMBL" id="JACEMT010000030">
    <property type="protein sequence ID" value="MBA4500959.1"/>
    <property type="molecule type" value="Genomic_DNA"/>
</dbReference>
<dbReference type="GO" id="GO:0046872">
    <property type="term" value="F:metal ion binding"/>
    <property type="evidence" value="ECO:0007669"/>
    <property type="project" value="UniProtKB-KW"/>
</dbReference>
<comment type="caution">
    <text evidence="6">The sequence shown here is derived from an EMBL/GenBank/DDBJ whole genome shotgun (WGS) entry which is preliminary data.</text>
</comment>
<dbReference type="InterPro" id="IPR014710">
    <property type="entry name" value="RmlC-like_jellyroll"/>
</dbReference>
<evidence type="ECO:0000259" key="4">
    <source>
        <dbReference type="Pfam" id="PF02678"/>
    </source>
</evidence>
<evidence type="ECO:0000313" key="6">
    <source>
        <dbReference type="EMBL" id="MBA4500959.1"/>
    </source>
</evidence>
<feature type="domain" description="Pirin N-terminal" evidence="4">
    <location>
        <begin position="21"/>
        <end position="121"/>
    </location>
</feature>
<dbReference type="Gene3D" id="2.60.120.10">
    <property type="entry name" value="Jelly Rolls"/>
    <property type="match status" value="2"/>
</dbReference>
<evidence type="ECO:0000259" key="5">
    <source>
        <dbReference type="Pfam" id="PF05726"/>
    </source>
</evidence>
<keyword evidence="2" id="KW-0479">Metal-binding</keyword>
<dbReference type="InterPro" id="IPR008778">
    <property type="entry name" value="Pirin_C_dom"/>
</dbReference>
<comment type="cofactor">
    <cofactor evidence="2">
        <name>Fe cation</name>
        <dbReference type="ChEBI" id="CHEBI:24875"/>
    </cofactor>
    <text evidence="2">Binds 1 Fe cation per subunit.</text>
</comment>
<evidence type="ECO:0000256" key="2">
    <source>
        <dbReference type="PIRSR" id="PIRSR006232-1"/>
    </source>
</evidence>
<dbReference type="InterPro" id="IPR003829">
    <property type="entry name" value="Pirin_N_dom"/>
</dbReference>
<evidence type="ECO:0000313" key="7">
    <source>
        <dbReference type="Proteomes" id="UP000538931"/>
    </source>
</evidence>
<dbReference type="PANTHER" id="PTHR13903:SF8">
    <property type="entry name" value="PIRIN"/>
    <property type="match status" value="1"/>
</dbReference>
<dbReference type="PANTHER" id="PTHR13903">
    <property type="entry name" value="PIRIN-RELATED"/>
    <property type="match status" value="1"/>
</dbReference>
<feature type="binding site" evidence="2">
    <location>
        <position position="103"/>
    </location>
    <ligand>
        <name>Fe cation</name>
        <dbReference type="ChEBI" id="CHEBI:24875"/>
    </ligand>
</feature>
<dbReference type="CDD" id="cd02909">
    <property type="entry name" value="cupin_pirin_N"/>
    <property type="match status" value="1"/>
</dbReference>
<dbReference type="Pfam" id="PF02678">
    <property type="entry name" value="Pirin"/>
    <property type="match status" value="1"/>
</dbReference>
<dbReference type="RefSeq" id="WP_181736426.1">
    <property type="nucleotide sequence ID" value="NZ_JACEMT010000030.1"/>
</dbReference>
<keyword evidence="7" id="KW-1185">Reference proteome</keyword>
<sequence length="282" mass="31018">MTERRIERRIPARESRDGAGVRLLRSLGRSAQHRIDPFLMLDNFVSDDPDDYIAGFPAHPHRGFETVTYMLEGRMRHRDHLGNEAVLESGGVQWMTAGRGVIHEEMPEQTEGLMRGFQLWINLPAREKMTPARYQEFSAEQIPVIADAASGARVKLIAGDIEIDGQRHQGPVKGIDRDPLMLDVRLPPNASLGLPLGSSHAGFVYLFEGEGALGQEGLNRNEAAELSPGERLVLHAGASGAAILVLAARPIGEPVAQYGPFVMNTMAELDQAIDDYQRGRLV</sequence>
<comment type="similarity">
    <text evidence="1 3">Belongs to the pirin family.</text>
</comment>
<feature type="binding site" evidence="2">
    <location>
        <position position="59"/>
    </location>
    <ligand>
        <name>Fe cation</name>
        <dbReference type="ChEBI" id="CHEBI:24875"/>
    </ligand>
</feature>
<dbReference type="PIRSF" id="PIRSF006232">
    <property type="entry name" value="Pirin"/>
    <property type="match status" value="1"/>
</dbReference>
<dbReference type="AlphaFoldDB" id="A0A7W1WVG9"/>
<dbReference type="Proteomes" id="UP000538931">
    <property type="component" value="Unassembled WGS sequence"/>
</dbReference>
<accession>A0A7W1WVG9</accession>
<protein>
    <submittedName>
        <fullName evidence="6">Pirin family protein</fullName>
    </submittedName>
</protein>
<dbReference type="Pfam" id="PF05726">
    <property type="entry name" value="Pirin_C"/>
    <property type="match status" value="1"/>
</dbReference>
<dbReference type="InterPro" id="IPR011051">
    <property type="entry name" value="RmlC_Cupin_sf"/>
</dbReference>
<feature type="binding site" evidence="2">
    <location>
        <position position="105"/>
    </location>
    <ligand>
        <name>Fe cation</name>
        <dbReference type="ChEBI" id="CHEBI:24875"/>
    </ligand>
</feature>
<dbReference type="InterPro" id="IPR012093">
    <property type="entry name" value="Pirin"/>
</dbReference>
<feature type="domain" description="Pirin C-terminal" evidence="5">
    <location>
        <begin position="181"/>
        <end position="281"/>
    </location>
</feature>
<keyword evidence="2" id="KW-0408">Iron</keyword>
<reference evidence="6 7" key="1">
    <citation type="submission" date="2020-07" db="EMBL/GenBank/DDBJ databases">
        <title>Bacterium isolated from marien macroalgae.</title>
        <authorList>
            <person name="Zhu K."/>
            <person name="Lu D."/>
            <person name="Du Z."/>
        </authorList>
    </citation>
    <scope>NUCLEOTIDE SEQUENCE [LARGE SCALE GENOMIC DNA]</scope>
    <source>
        <strain evidence="6 7">3-1745</strain>
    </source>
</reference>
<gene>
    <name evidence="6" type="ORF">H1S06_01075</name>
</gene>
<name>A0A7W1WVG9_9GAMM</name>
<evidence type="ECO:0000256" key="1">
    <source>
        <dbReference type="ARBA" id="ARBA00008416"/>
    </source>
</evidence>
<dbReference type="CDD" id="cd02247">
    <property type="entry name" value="cupin_pirin_C"/>
    <property type="match status" value="1"/>
</dbReference>
<organism evidence="6 7">
    <name type="scientific">Marinobacterium marinum</name>
    <dbReference type="NCBI Taxonomy" id="2756129"/>
    <lineage>
        <taxon>Bacteria</taxon>
        <taxon>Pseudomonadati</taxon>
        <taxon>Pseudomonadota</taxon>
        <taxon>Gammaproteobacteria</taxon>
        <taxon>Oceanospirillales</taxon>
        <taxon>Oceanospirillaceae</taxon>
        <taxon>Marinobacterium</taxon>
    </lineage>
</organism>